<dbReference type="Proteomes" id="UP000310314">
    <property type="component" value="Unassembled WGS sequence"/>
</dbReference>
<reference evidence="2 3" key="1">
    <citation type="submission" date="2019-05" db="EMBL/GenBank/DDBJ databases">
        <authorList>
            <person name="Zhang J.-Y."/>
            <person name="Feg X."/>
            <person name="Du Z.-J."/>
        </authorList>
    </citation>
    <scope>NUCLEOTIDE SEQUENCE [LARGE SCALE GENOMIC DNA]</scope>
    <source>
        <strain evidence="2 3">RZ26</strain>
    </source>
</reference>
<dbReference type="EMBL" id="VATY01000002">
    <property type="protein sequence ID" value="TMM57017.1"/>
    <property type="molecule type" value="Genomic_DNA"/>
</dbReference>
<feature type="transmembrane region" description="Helical" evidence="1">
    <location>
        <begin position="78"/>
        <end position="97"/>
    </location>
</feature>
<evidence type="ECO:0000313" key="3">
    <source>
        <dbReference type="Proteomes" id="UP000310314"/>
    </source>
</evidence>
<dbReference type="RefSeq" id="WP_138658001.1">
    <property type="nucleotide sequence ID" value="NZ_VATY01000002.1"/>
</dbReference>
<dbReference type="OrthoDB" id="670562at2"/>
<keyword evidence="1" id="KW-0812">Transmembrane</keyword>
<keyword evidence="1" id="KW-1133">Transmembrane helix</keyword>
<organism evidence="2 3">
    <name type="scientific">Maribacter algarum</name>
    <name type="common">ex Zhang et al. 2020</name>
    <dbReference type="NCBI Taxonomy" id="2578118"/>
    <lineage>
        <taxon>Bacteria</taxon>
        <taxon>Pseudomonadati</taxon>
        <taxon>Bacteroidota</taxon>
        <taxon>Flavobacteriia</taxon>
        <taxon>Flavobacteriales</taxon>
        <taxon>Flavobacteriaceae</taxon>
        <taxon>Maribacter</taxon>
    </lineage>
</organism>
<gene>
    <name evidence="2" type="ORF">FEE95_11025</name>
</gene>
<feature type="transmembrane region" description="Helical" evidence="1">
    <location>
        <begin position="6"/>
        <end position="27"/>
    </location>
</feature>
<evidence type="ECO:0000256" key="1">
    <source>
        <dbReference type="SAM" id="Phobius"/>
    </source>
</evidence>
<accession>A0A5S3PQJ4</accession>
<feature type="transmembrane region" description="Helical" evidence="1">
    <location>
        <begin position="48"/>
        <end position="66"/>
    </location>
</feature>
<protein>
    <submittedName>
        <fullName evidence="2">Uncharacterized protein</fullName>
    </submittedName>
</protein>
<name>A0A5S3PQJ4_9FLAO</name>
<keyword evidence="3" id="KW-1185">Reference proteome</keyword>
<dbReference type="AlphaFoldDB" id="A0A5S3PQJ4"/>
<evidence type="ECO:0000313" key="2">
    <source>
        <dbReference type="EMBL" id="TMM57017.1"/>
    </source>
</evidence>
<comment type="caution">
    <text evidence="2">The sequence shown here is derived from an EMBL/GenBank/DDBJ whole genome shotgun (WGS) entry which is preliminary data.</text>
</comment>
<sequence length="132" mass="15197">MLETHIKIAGFSLMALALVHIIFPKYFSWKSELKNLSLINRQMMQVHTFFIALIVFLVGLLCTSSNTDLVHTPLGKRISLGLSFFWGIRMGIQFFGYSPKLWKGKVFETIVHIVFSLLWIYLATVFFLAYSS</sequence>
<proteinExistence type="predicted"/>
<keyword evidence="1" id="KW-0472">Membrane</keyword>
<feature type="transmembrane region" description="Helical" evidence="1">
    <location>
        <begin position="109"/>
        <end position="130"/>
    </location>
</feature>